<comment type="caution">
    <text evidence="2">The sequence shown here is derived from an EMBL/GenBank/DDBJ whole genome shotgun (WGS) entry which is preliminary data.</text>
</comment>
<dbReference type="Proteomes" id="UP000299102">
    <property type="component" value="Unassembled WGS sequence"/>
</dbReference>
<evidence type="ECO:0000313" key="2">
    <source>
        <dbReference type="EMBL" id="GBP16699.1"/>
    </source>
</evidence>
<sequence>MKFCRSELPAIDVLHRYNALRPYLLLPRFPILRLCDAFVTNFTAADFRALYSTVDVKVAGHRRLQLAQDRTASKSKEESTTATVEQRTSNGRNERTNNFYWRVVNYNRSGYK</sequence>
<gene>
    <name evidence="2" type="ORF">EVAR_13323_1</name>
</gene>
<organism evidence="2 3">
    <name type="scientific">Eumeta variegata</name>
    <name type="common">Bagworm moth</name>
    <name type="synonym">Eumeta japonica</name>
    <dbReference type="NCBI Taxonomy" id="151549"/>
    <lineage>
        <taxon>Eukaryota</taxon>
        <taxon>Metazoa</taxon>
        <taxon>Ecdysozoa</taxon>
        <taxon>Arthropoda</taxon>
        <taxon>Hexapoda</taxon>
        <taxon>Insecta</taxon>
        <taxon>Pterygota</taxon>
        <taxon>Neoptera</taxon>
        <taxon>Endopterygota</taxon>
        <taxon>Lepidoptera</taxon>
        <taxon>Glossata</taxon>
        <taxon>Ditrysia</taxon>
        <taxon>Tineoidea</taxon>
        <taxon>Psychidae</taxon>
        <taxon>Oiketicinae</taxon>
        <taxon>Eumeta</taxon>
    </lineage>
</organism>
<accession>A0A4C1TRU5</accession>
<proteinExistence type="predicted"/>
<protein>
    <submittedName>
        <fullName evidence="2">Uncharacterized protein</fullName>
    </submittedName>
</protein>
<keyword evidence="3" id="KW-1185">Reference proteome</keyword>
<name>A0A4C1TRU5_EUMVA</name>
<dbReference type="AlphaFoldDB" id="A0A4C1TRU5"/>
<feature type="compositionally biased region" description="Polar residues" evidence="1">
    <location>
        <begin position="80"/>
        <end position="93"/>
    </location>
</feature>
<evidence type="ECO:0000256" key="1">
    <source>
        <dbReference type="SAM" id="MobiDB-lite"/>
    </source>
</evidence>
<evidence type="ECO:0000313" key="3">
    <source>
        <dbReference type="Proteomes" id="UP000299102"/>
    </source>
</evidence>
<dbReference type="EMBL" id="BGZK01000081">
    <property type="protein sequence ID" value="GBP16699.1"/>
    <property type="molecule type" value="Genomic_DNA"/>
</dbReference>
<feature type="region of interest" description="Disordered" evidence="1">
    <location>
        <begin position="68"/>
        <end position="93"/>
    </location>
</feature>
<reference evidence="2 3" key="1">
    <citation type="journal article" date="2019" name="Commun. Biol.">
        <title>The bagworm genome reveals a unique fibroin gene that provides high tensile strength.</title>
        <authorList>
            <person name="Kono N."/>
            <person name="Nakamura H."/>
            <person name="Ohtoshi R."/>
            <person name="Tomita M."/>
            <person name="Numata K."/>
            <person name="Arakawa K."/>
        </authorList>
    </citation>
    <scope>NUCLEOTIDE SEQUENCE [LARGE SCALE GENOMIC DNA]</scope>
</reference>